<dbReference type="STRING" id="660122.C7YN37"/>
<dbReference type="HOGENOM" id="CLU_540891_0_0_1"/>
<dbReference type="OrthoDB" id="432970at2759"/>
<dbReference type="Proteomes" id="UP000005206">
    <property type="component" value="Chromosome 3"/>
</dbReference>
<feature type="region of interest" description="Disordered" evidence="2">
    <location>
        <begin position="1"/>
        <end position="28"/>
    </location>
</feature>
<dbReference type="RefSeq" id="XP_003052771.1">
    <property type="nucleotide sequence ID" value="XM_003052725.1"/>
</dbReference>
<evidence type="ECO:0000313" key="4">
    <source>
        <dbReference type="Proteomes" id="UP000005206"/>
    </source>
</evidence>
<dbReference type="EMBL" id="GG698897">
    <property type="protein sequence ID" value="EEU47058.1"/>
    <property type="molecule type" value="Genomic_DNA"/>
</dbReference>
<dbReference type="VEuPathDB" id="FungiDB:NECHADRAFT_78094"/>
<proteinExistence type="predicted"/>
<evidence type="ECO:0000256" key="2">
    <source>
        <dbReference type="SAM" id="MobiDB-lite"/>
    </source>
</evidence>
<feature type="region of interest" description="Disordered" evidence="2">
    <location>
        <begin position="215"/>
        <end position="299"/>
    </location>
</feature>
<name>C7YN37_FUSV7</name>
<feature type="compositionally biased region" description="Basic and acidic residues" evidence="2">
    <location>
        <begin position="312"/>
        <end position="321"/>
    </location>
</feature>
<organism evidence="3 4">
    <name type="scientific">Fusarium vanettenii (strain ATCC MYA-4622 / CBS 123669 / FGSC 9596 / NRRL 45880 / 77-13-4)</name>
    <name type="common">Fusarium solani subsp. pisi</name>
    <dbReference type="NCBI Taxonomy" id="660122"/>
    <lineage>
        <taxon>Eukaryota</taxon>
        <taxon>Fungi</taxon>
        <taxon>Dikarya</taxon>
        <taxon>Ascomycota</taxon>
        <taxon>Pezizomycotina</taxon>
        <taxon>Sordariomycetes</taxon>
        <taxon>Hypocreomycetidae</taxon>
        <taxon>Hypocreales</taxon>
        <taxon>Nectriaceae</taxon>
        <taxon>Fusarium</taxon>
        <taxon>Fusarium solani species complex</taxon>
        <taxon>Fusarium vanettenii</taxon>
    </lineage>
</organism>
<keyword evidence="4" id="KW-1185">Reference proteome</keyword>
<accession>C7YN37</accession>
<dbReference type="InParanoid" id="C7YN37"/>
<evidence type="ECO:0000313" key="3">
    <source>
        <dbReference type="EMBL" id="EEU47058.1"/>
    </source>
</evidence>
<gene>
    <name evidence="3" type="ORF">NECHADRAFT_78094</name>
</gene>
<protein>
    <submittedName>
        <fullName evidence="3">Uncharacterized protein</fullName>
    </submittedName>
</protein>
<feature type="region of interest" description="Disordered" evidence="2">
    <location>
        <begin position="311"/>
        <end position="365"/>
    </location>
</feature>
<dbReference type="GeneID" id="9664257"/>
<dbReference type="KEGG" id="nhe:NECHADRAFT_78094"/>
<reference evidence="3 4" key="1">
    <citation type="journal article" date="2009" name="PLoS Genet.">
        <title>The genome of Nectria haematococca: contribution of supernumerary chromosomes to gene expansion.</title>
        <authorList>
            <person name="Coleman J.J."/>
            <person name="Rounsley S.D."/>
            <person name="Rodriguez-Carres M."/>
            <person name="Kuo A."/>
            <person name="Wasmann C.C."/>
            <person name="Grimwood J."/>
            <person name="Schmutz J."/>
            <person name="Taga M."/>
            <person name="White G.J."/>
            <person name="Zhou S."/>
            <person name="Schwartz D.C."/>
            <person name="Freitag M."/>
            <person name="Ma L.J."/>
            <person name="Danchin E.G."/>
            <person name="Henrissat B."/>
            <person name="Coutinho P.M."/>
            <person name="Nelson D.R."/>
            <person name="Straney D."/>
            <person name="Napoli C.A."/>
            <person name="Barker B.M."/>
            <person name="Gribskov M."/>
            <person name="Rep M."/>
            <person name="Kroken S."/>
            <person name="Molnar I."/>
            <person name="Rensing C."/>
            <person name="Kennell J.C."/>
            <person name="Zamora J."/>
            <person name="Farman M.L."/>
            <person name="Selker E.U."/>
            <person name="Salamov A."/>
            <person name="Shapiro H."/>
            <person name="Pangilinan J."/>
            <person name="Lindquist E."/>
            <person name="Lamers C."/>
            <person name="Grigoriev I.V."/>
            <person name="Geiser D.M."/>
            <person name="Covert S.F."/>
            <person name="Temporini E."/>
            <person name="Vanetten H.D."/>
        </authorList>
    </citation>
    <scope>NUCLEOTIDE SEQUENCE [LARGE SCALE GENOMIC DNA]</scope>
    <source>
        <strain evidence="4">ATCC MYA-4622 / CBS 123669 / FGSC 9596 / NRRL 45880 / 77-13-4</strain>
    </source>
</reference>
<sequence>MGQEVSAASGSELRGPSPIQGLDEARSSPFTGLKDGSYLYNRSERDVFRILIDCFRLRLEEQSQHDKKGAEGTIYAGADDSLPAFRQFLELAATREDLLPPWWTPEKQRECEEFGMSGTEFQDLHMALDEPSTTLQYMDSRFPPQLRILAEAIYRNTVDGTSLFPRLLVLVQMEDEHEELERTEQVLRDHMARMNREDQLIKMGKFRSLVTSLGKRVAQKGKKDTDEDDGDSLTGDYPNESPSADDSTPLKDEEDEFVPLTRQPSRRNKHPSTEAIPSSSSSRVGVEDWYSDPKTSRSSLRLGESLPVVYEDPVKEAEPGRVEPTPSPPRRPRKQVRFSYPPAEAGPSRRPPDYTPPPPQWDERIQTNFGQSSTEAEQSSQPHPAQRLLQPRQMNFLSLNAISHEVFTTQMFKNPLLWTNQQLQAINCTMLSELASRQLPNNAAWERNITSSTVFRNPWKGVAASPLTSATRVIDQLNQGTTYACWYLIPALLRGFGLWPAAWR</sequence>
<keyword evidence="1" id="KW-0175">Coiled coil</keyword>
<dbReference type="AlphaFoldDB" id="C7YN37"/>
<feature type="coiled-coil region" evidence="1">
    <location>
        <begin position="170"/>
        <end position="197"/>
    </location>
</feature>
<dbReference type="eggNOG" id="ENOG502S05G">
    <property type="taxonomic scope" value="Eukaryota"/>
</dbReference>
<evidence type="ECO:0000256" key="1">
    <source>
        <dbReference type="SAM" id="Coils"/>
    </source>
</evidence>